<evidence type="ECO:0000256" key="9">
    <source>
        <dbReference type="RuleBase" id="RU363032"/>
    </source>
</evidence>
<dbReference type="Gene3D" id="1.10.3720.10">
    <property type="entry name" value="MetI-like"/>
    <property type="match status" value="2"/>
</dbReference>
<accession>A0A1I3MY19</accession>
<evidence type="ECO:0000256" key="6">
    <source>
        <dbReference type="ARBA" id="ARBA00022970"/>
    </source>
</evidence>
<dbReference type="GO" id="GO:0022857">
    <property type="term" value="F:transmembrane transporter activity"/>
    <property type="evidence" value="ECO:0007669"/>
    <property type="project" value="InterPro"/>
</dbReference>
<dbReference type="InterPro" id="IPR000515">
    <property type="entry name" value="MetI-like"/>
</dbReference>
<reference evidence="11 12" key="1">
    <citation type="submission" date="2016-10" db="EMBL/GenBank/DDBJ databases">
        <authorList>
            <person name="de Groot N.N."/>
        </authorList>
    </citation>
    <scope>NUCLEOTIDE SEQUENCE [LARGE SCALE GENOMIC DNA]</scope>
    <source>
        <strain evidence="11 12">CGMCC 1.11030</strain>
    </source>
</reference>
<dbReference type="PANTHER" id="PTHR30614:SF37">
    <property type="entry name" value="AMINO-ACID ABC TRANSPORTER PERMEASE PROTEIN YHDX-RELATED"/>
    <property type="match status" value="1"/>
</dbReference>
<evidence type="ECO:0000259" key="10">
    <source>
        <dbReference type="PROSITE" id="PS50928"/>
    </source>
</evidence>
<keyword evidence="3 9" id="KW-0813">Transport</keyword>
<dbReference type="EMBL" id="FOQH01000012">
    <property type="protein sequence ID" value="SFJ01849.1"/>
    <property type="molecule type" value="Genomic_DNA"/>
</dbReference>
<feature type="domain" description="ABC transmembrane type-1" evidence="10">
    <location>
        <begin position="92"/>
        <end position="391"/>
    </location>
</feature>
<evidence type="ECO:0000256" key="8">
    <source>
        <dbReference type="ARBA" id="ARBA00023136"/>
    </source>
</evidence>
<feature type="transmembrane region" description="Helical" evidence="9">
    <location>
        <begin position="265"/>
        <end position="287"/>
    </location>
</feature>
<dbReference type="NCBIfam" id="TIGR01726">
    <property type="entry name" value="HEQRo_perm_3TM"/>
    <property type="match status" value="1"/>
</dbReference>
<feature type="transmembrane region" description="Helical" evidence="9">
    <location>
        <begin position="477"/>
        <end position="500"/>
    </location>
</feature>
<dbReference type="InterPro" id="IPR043429">
    <property type="entry name" value="ArtM/GltK/GlnP/TcyL/YhdX-like"/>
</dbReference>
<sequence length="572" mass="61823">MTAITDPPRADFRLGMLWTDTRYRSLTIQVIALILVLLGASYLVSNVLANLAALGKDFSFGILTGPASYDINQRLIDYTSRSSHTTAAVVGMLNTLLVAVMGCLLATVIGVVAGVLRLSNNWLISKLMTVYIETVRNIPVLIQILLLAAVFDEFLPSPRQAGADAHMLGIVATNRGFYIPGPVFGAGSVFVVAALILGIVGSVWYARHAKRVQQETGRLLPIWRVRLGLIVGLPFVVWAAIALVAGAPITLAYPELQGFNFDGGIYMRNSLVALWLALSIYTGAFIAENVRAGILSVSKGQTEAAYALGLRANRTMSLVILPQALRVIIPPLISQYLNLTKNSSLAIAVGYMDATGTLGGITLNQTGREFETLLLLMAFYLSISLTISMIMNLYNEQVKLVERTSASGTAFSFGKLFDSMTGPWDTLKKGDAAHQPNFGVASWLNLVVLLYAGMLAAELAFLFLADVPELRRAYFDWTLVQQLTFLLLVTLTLSTLLTAVFKHFRVIDLAVGTLAMWIVALLAGNPLGLMIPSLPSILVVVGCAAAQLGAIAYLVFGARPNVTYFCRVRRDG</sequence>
<evidence type="ECO:0000313" key="11">
    <source>
        <dbReference type="EMBL" id="SFJ01849.1"/>
    </source>
</evidence>
<feature type="transmembrane region" description="Helical" evidence="9">
    <location>
        <begin position="373"/>
        <end position="394"/>
    </location>
</feature>
<evidence type="ECO:0000256" key="4">
    <source>
        <dbReference type="ARBA" id="ARBA00022475"/>
    </source>
</evidence>
<proteinExistence type="inferred from homology"/>
<protein>
    <submittedName>
        <fullName evidence="11">L-glutamine ABC transporter membrane protein /L-glutamate ABC transporter membrane protein /L-aspartate ABC transporter membrane protein /L-asparagine ABC transporter membrane protein</fullName>
    </submittedName>
</protein>
<dbReference type="InterPro" id="IPR035906">
    <property type="entry name" value="MetI-like_sf"/>
</dbReference>
<dbReference type="PANTHER" id="PTHR30614">
    <property type="entry name" value="MEMBRANE COMPONENT OF AMINO ACID ABC TRANSPORTER"/>
    <property type="match status" value="1"/>
</dbReference>
<name>A0A1I3MY19_9RHOB</name>
<comment type="similarity">
    <text evidence="2">Belongs to the binding-protein-dependent transport system permease family. HisMQ subfamily.</text>
</comment>
<evidence type="ECO:0000256" key="2">
    <source>
        <dbReference type="ARBA" id="ARBA00010072"/>
    </source>
</evidence>
<keyword evidence="8 9" id="KW-0472">Membrane</keyword>
<keyword evidence="7 9" id="KW-1133">Transmembrane helix</keyword>
<dbReference type="AlphaFoldDB" id="A0A1I3MY19"/>
<evidence type="ECO:0000256" key="1">
    <source>
        <dbReference type="ARBA" id="ARBA00004429"/>
    </source>
</evidence>
<gene>
    <name evidence="11" type="ORF">SAMN05216258_11241</name>
</gene>
<keyword evidence="12" id="KW-1185">Reference proteome</keyword>
<keyword evidence="4" id="KW-1003">Cell membrane</keyword>
<evidence type="ECO:0000256" key="5">
    <source>
        <dbReference type="ARBA" id="ARBA00022692"/>
    </source>
</evidence>
<feature type="transmembrane region" description="Helical" evidence="9">
    <location>
        <begin position="26"/>
        <end position="44"/>
    </location>
</feature>
<dbReference type="CDD" id="cd06261">
    <property type="entry name" value="TM_PBP2"/>
    <property type="match status" value="1"/>
</dbReference>
<feature type="transmembrane region" description="Helical" evidence="9">
    <location>
        <begin position="506"/>
        <end position="524"/>
    </location>
</feature>
<feature type="transmembrane region" description="Helical" evidence="9">
    <location>
        <begin position="130"/>
        <end position="151"/>
    </location>
</feature>
<feature type="transmembrane region" description="Helical" evidence="9">
    <location>
        <begin position="536"/>
        <end position="556"/>
    </location>
</feature>
<dbReference type="Pfam" id="PF00528">
    <property type="entry name" value="BPD_transp_1"/>
    <property type="match status" value="1"/>
</dbReference>
<organism evidence="11 12">
    <name type="scientific">Albimonas pacifica</name>
    <dbReference type="NCBI Taxonomy" id="1114924"/>
    <lineage>
        <taxon>Bacteria</taxon>
        <taxon>Pseudomonadati</taxon>
        <taxon>Pseudomonadota</taxon>
        <taxon>Alphaproteobacteria</taxon>
        <taxon>Rhodobacterales</taxon>
        <taxon>Paracoccaceae</taxon>
        <taxon>Albimonas</taxon>
    </lineage>
</organism>
<evidence type="ECO:0000256" key="7">
    <source>
        <dbReference type="ARBA" id="ARBA00022989"/>
    </source>
</evidence>
<evidence type="ECO:0000256" key="3">
    <source>
        <dbReference type="ARBA" id="ARBA00022448"/>
    </source>
</evidence>
<dbReference type="GO" id="GO:0006865">
    <property type="term" value="P:amino acid transport"/>
    <property type="evidence" value="ECO:0007669"/>
    <property type="project" value="UniProtKB-KW"/>
</dbReference>
<feature type="transmembrane region" description="Helical" evidence="9">
    <location>
        <begin position="183"/>
        <end position="206"/>
    </location>
</feature>
<feature type="transmembrane region" description="Helical" evidence="9">
    <location>
        <begin position="227"/>
        <end position="253"/>
    </location>
</feature>
<comment type="subcellular location">
    <subcellularLocation>
        <location evidence="1">Cell inner membrane</location>
        <topology evidence="1">Multi-pass membrane protein</topology>
    </subcellularLocation>
    <subcellularLocation>
        <location evidence="9">Cell membrane</location>
        <topology evidence="9">Multi-pass membrane protein</topology>
    </subcellularLocation>
</comment>
<keyword evidence="6" id="KW-0029">Amino-acid transport</keyword>
<dbReference type="STRING" id="1114924.SAMN05216258_11241"/>
<feature type="transmembrane region" description="Helical" evidence="9">
    <location>
        <begin position="443"/>
        <end position="465"/>
    </location>
</feature>
<dbReference type="Proteomes" id="UP000199377">
    <property type="component" value="Unassembled WGS sequence"/>
</dbReference>
<dbReference type="PROSITE" id="PS50928">
    <property type="entry name" value="ABC_TM1"/>
    <property type="match status" value="1"/>
</dbReference>
<dbReference type="SUPFAM" id="SSF161098">
    <property type="entry name" value="MetI-like"/>
    <property type="match status" value="2"/>
</dbReference>
<dbReference type="InterPro" id="IPR010065">
    <property type="entry name" value="AA_ABC_transptr_permease_3TM"/>
</dbReference>
<keyword evidence="5 9" id="KW-0812">Transmembrane</keyword>
<evidence type="ECO:0000313" key="12">
    <source>
        <dbReference type="Proteomes" id="UP000199377"/>
    </source>
</evidence>
<dbReference type="GO" id="GO:0043190">
    <property type="term" value="C:ATP-binding cassette (ABC) transporter complex"/>
    <property type="evidence" value="ECO:0007669"/>
    <property type="project" value="InterPro"/>
</dbReference>
<feature type="transmembrane region" description="Helical" evidence="9">
    <location>
        <begin position="96"/>
        <end position="118"/>
    </location>
</feature>